<dbReference type="Pfam" id="PF09794">
    <property type="entry name" value="Avl9"/>
    <property type="match status" value="2"/>
</dbReference>
<feature type="compositionally biased region" description="Low complexity" evidence="2">
    <location>
        <begin position="527"/>
        <end position="539"/>
    </location>
</feature>
<evidence type="ECO:0000256" key="2">
    <source>
        <dbReference type="SAM" id="MobiDB-lite"/>
    </source>
</evidence>
<organism evidence="4">
    <name type="scientific">Hirondellea gigas</name>
    <dbReference type="NCBI Taxonomy" id="1518452"/>
    <lineage>
        <taxon>Eukaryota</taxon>
        <taxon>Metazoa</taxon>
        <taxon>Ecdysozoa</taxon>
        <taxon>Arthropoda</taxon>
        <taxon>Crustacea</taxon>
        <taxon>Multicrustacea</taxon>
        <taxon>Malacostraca</taxon>
        <taxon>Eumalacostraca</taxon>
        <taxon>Peracarida</taxon>
        <taxon>Amphipoda</taxon>
        <taxon>Amphilochidea</taxon>
        <taxon>Lysianassida</taxon>
        <taxon>Lysianassidira</taxon>
        <taxon>Lysianassoidea</taxon>
        <taxon>Lysianassidae</taxon>
        <taxon>Hirondellea</taxon>
    </lineage>
</organism>
<evidence type="ECO:0000313" key="4">
    <source>
        <dbReference type="EMBL" id="LAC21870.1"/>
    </source>
</evidence>
<reference evidence="4" key="1">
    <citation type="submission" date="2017-11" db="EMBL/GenBank/DDBJ databases">
        <title>The sensing device of the deep-sea amphipod.</title>
        <authorList>
            <person name="Kobayashi H."/>
            <person name="Nagahama T."/>
            <person name="Arai W."/>
            <person name="Sasagawa Y."/>
            <person name="Umeda M."/>
            <person name="Hayashi T."/>
            <person name="Nikaido I."/>
            <person name="Watanabe H."/>
            <person name="Oguri K."/>
            <person name="Kitazato H."/>
            <person name="Fujioka K."/>
            <person name="Kido Y."/>
            <person name="Takami H."/>
        </authorList>
    </citation>
    <scope>NUCLEOTIDE SEQUENCE</scope>
    <source>
        <tissue evidence="4">Whole body</tissue>
    </source>
</reference>
<dbReference type="EMBL" id="IACT01002601">
    <property type="protein sequence ID" value="LAC21870.1"/>
    <property type="molecule type" value="mRNA"/>
</dbReference>
<proteinExistence type="evidence at transcript level"/>
<dbReference type="PANTHER" id="PTHR31017:SF1">
    <property type="entry name" value="LATE SECRETORY PATHWAY PROTEIN AVL9 HOMOLOG"/>
    <property type="match status" value="1"/>
</dbReference>
<feature type="region of interest" description="Disordered" evidence="2">
    <location>
        <begin position="278"/>
        <end position="397"/>
    </location>
</feature>
<feature type="compositionally biased region" description="Polar residues" evidence="2">
    <location>
        <begin position="942"/>
        <end position="952"/>
    </location>
</feature>
<feature type="region of interest" description="Disordered" evidence="2">
    <location>
        <begin position="918"/>
        <end position="1003"/>
    </location>
</feature>
<feature type="compositionally biased region" description="Basic and acidic residues" evidence="2">
    <location>
        <begin position="954"/>
        <end position="973"/>
    </location>
</feature>
<accession>A0A6A7FUB9</accession>
<dbReference type="GO" id="GO:0005737">
    <property type="term" value="C:cytoplasm"/>
    <property type="evidence" value="ECO:0007669"/>
    <property type="project" value="TreeGrafter"/>
</dbReference>
<feature type="compositionally biased region" description="Polar residues" evidence="2">
    <location>
        <begin position="306"/>
        <end position="317"/>
    </location>
</feature>
<protein>
    <submittedName>
        <fullName evidence="4">Late secretory pathway protein AVL9 homolog</fullName>
    </submittedName>
</protein>
<feature type="compositionally biased region" description="Low complexity" evidence="2">
    <location>
        <begin position="324"/>
        <end position="338"/>
    </location>
</feature>
<feature type="domain" description="UDENN" evidence="3">
    <location>
        <begin position="11"/>
        <end position="400"/>
    </location>
</feature>
<dbReference type="InterPro" id="IPR018307">
    <property type="entry name" value="ABL9/DENND6_dom"/>
</dbReference>
<name>A0A6A7FUB9_9CRUS</name>
<evidence type="ECO:0000259" key="3">
    <source>
        <dbReference type="PROSITE" id="PS50211"/>
    </source>
</evidence>
<comment type="similarity">
    <text evidence="1">Belongs to the AVL9 family.</text>
</comment>
<evidence type="ECO:0000256" key="1">
    <source>
        <dbReference type="ARBA" id="ARBA00038178"/>
    </source>
</evidence>
<dbReference type="PANTHER" id="PTHR31017">
    <property type="entry name" value="LATE SECRETORY PATHWAY PROTEIN AVL9-RELATED"/>
    <property type="match status" value="1"/>
</dbReference>
<feature type="region of interest" description="Disordered" evidence="2">
    <location>
        <begin position="554"/>
        <end position="591"/>
    </location>
</feature>
<dbReference type="PROSITE" id="PS50211">
    <property type="entry name" value="DENN"/>
    <property type="match status" value="1"/>
</dbReference>
<dbReference type="InterPro" id="IPR037516">
    <property type="entry name" value="Tripartite_DENN"/>
</dbReference>
<feature type="compositionally biased region" description="Polar residues" evidence="2">
    <location>
        <begin position="989"/>
        <end position="1003"/>
    </location>
</feature>
<feature type="compositionally biased region" description="Polar residues" evidence="2">
    <location>
        <begin position="339"/>
        <end position="388"/>
    </location>
</feature>
<feature type="region of interest" description="Disordered" evidence="2">
    <location>
        <begin position="518"/>
        <end position="539"/>
    </location>
</feature>
<dbReference type="AlphaFoldDB" id="A0A6A7FUB9"/>
<dbReference type="InterPro" id="IPR051731">
    <property type="entry name" value="DENND11/AVL9_GEFs"/>
</dbReference>
<sequence>MEEDENERIALNVLVIGFHHKRGMQVEYCYPPLCDNDSSSSDLPEQWRHLPSLCLPDGAHNYEADTIFFHLPHLRDKDRTVFGVSCYRQIDAEKVANKTADITRNSVQKSVCVLCSLPIYGYIQERLQVTTRVYFKEADFADVRDLEGLYHDLNTANWRDKLHHGIHVSECVRVFGRNLLVLFKLLLLERGVLVYHSPVSPVARTIASLMALLPHTLPHGIMGAAATNNVANLDAAVDKTDNNTVTRTDTDSCLSINSSTDSAIEKSTELKNLSDADIKNSSHVKNPKRISDAEKKRDKKCLAGPNRQQNSTLNNGSAGLLDITSSSTTISLSSTSPTVNGTNTSKSIDSNQSEDSAVVTSNEQIMKDSSTLNNFSSTNDGRKSSSLPIESPKEHPADHRLVGESLSAQQTLDMVPSIDESDINCTGALGKIVPSEGSPIQNPSRKGCVSSLKDEECPQLNQQKQLSVDAASDGSSCAIASTQATTGADTPTNALQDSISDLRSSNSSLTSVTSRASFMSPLNNEDPGLSSPPLSSRLSSLRGRLTGAFSYWTGKEKQQQQQQETPATPACSPTEDEGDELPLSPGSGAPLVFPELQQQQSVELDPEPLAAGVPPLVPSPPELFASLQAEDCGLPLNLFTNGYLVHPYLSLQQLDVISSKHTRAFVAGTSNTLFLHKRPLYDVLVQVSEGKVEIMDPELRRQLSLSTEDLRFADNIVRQVEAVNTGNNSTLGGGVGSVSPTNASMGGHAFGSTPNTATGATHYHPQQQQQQLDVWVEGVGWAGGEEWLRHQFRVYLITMMRTSLLPEGSRELEMFNGCYMTAWRKTLHYQHWLNAGPYNKLMEVSPCHPNAGHLSIADVRIRLAHSLLGGERSRRINQTIASTGTAVVKTKEAVGGALTSARGAISSFWSSMTTANTQQQAVPVAEEAVEATEEGTGTPAPSSNAGPASTTKYLVDKETKEERNSKTKPKNQESTESVITPKDAKKHFSNNSSSDACETGVTM</sequence>